<organism evidence="1 2">
    <name type="scientific">Hypothenemus hampei</name>
    <name type="common">Coffee berry borer</name>
    <dbReference type="NCBI Taxonomy" id="57062"/>
    <lineage>
        <taxon>Eukaryota</taxon>
        <taxon>Metazoa</taxon>
        <taxon>Ecdysozoa</taxon>
        <taxon>Arthropoda</taxon>
        <taxon>Hexapoda</taxon>
        <taxon>Insecta</taxon>
        <taxon>Pterygota</taxon>
        <taxon>Neoptera</taxon>
        <taxon>Endopterygota</taxon>
        <taxon>Coleoptera</taxon>
        <taxon>Polyphaga</taxon>
        <taxon>Cucujiformia</taxon>
        <taxon>Curculionidae</taxon>
        <taxon>Scolytinae</taxon>
        <taxon>Hypothenemus</taxon>
    </lineage>
</organism>
<sequence length="114" mass="13298">MSKFIVYILDKTVWLLLATVITGQALQLAGIMQTPKSAGAIEFQQNSLDNSQIYPENSLRWKRDTSTEYTTERSQFIDMLFNVSTEFLTQIDHMLRGKWHHNWQPIKPPQGYFC</sequence>
<dbReference type="AlphaFoldDB" id="A0ABD1E5D7"/>
<dbReference type="Proteomes" id="UP001566132">
    <property type="component" value="Unassembled WGS sequence"/>
</dbReference>
<protein>
    <submittedName>
        <fullName evidence="1">Uncharacterized protein</fullName>
    </submittedName>
</protein>
<proteinExistence type="predicted"/>
<accession>A0ABD1E5D7</accession>
<evidence type="ECO:0000313" key="2">
    <source>
        <dbReference type="Proteomes" id="UP001566132"/>
    </source>
</evidence>
<comment type="caution">
    <text evidence="1">The sequence shown here is derived from an EMBL/GenBank/DDBJ whole genome shotgun (WGS) entry which is preliminary data.</text>
</comment>
<keyword evidence="2" id="KW-1185">Reference proteome</keyword>
<gene>
    <name evidence="1" type="ORF">ABEB36_013703</name>
</gene>
<dbReference type="EMBL" id="JBDJPC010000011">
    <property type="protein sequence ID" value="KAL1489770.1"/>
    <property type="molecule type" value="Genomic_DNA"/>
</dbReference>
<evidence type="ECO:0000313" key="1">
    <source>
        <dbReference type="EMBL" id="KAL1489770.1"/>
    </source>
</evidence>
<reference evidence="1 2" key="1">
    <citation type="submission" date="2024-05" db="EMBL/GenBank/DDBJ databases">
        <title>Genetic variation in Jamaican populations of the coffee berry borer (Hypothenemus hampei).</title>
        <authorList>
            <person name="Errbii M."/>
            <person name="Myrie A."/>
        </authorList>
    </citation>
    <scope>NUCLEOTIDE SEQUENCE [LARGE SCALE GENOMIC DNA]</scope>
    <source>
        <strain evidence="1">JA-Hopewell-2020-01-JO</strain>
        <tissue evidence="1">Whole body</tissue>
    </source>
</reference>
<name>A0ABD1E5D7_HYPHA</name>